<gene>
    <name evidence="8" type="ORF">IPJ38_09355</name>
</gene>
<dbReference type="SUPFAM" id="SSF46626">
    <property type="entry name" value="Cytochrome c"/>
    <property type="match status" value="2"/>
</dbReference>
<keyword evidence="3 6" id="KW-0479">Metal-binding</keyword>
<dbReference type="AlphaFoldDB" id="A0A935JX09"/>
<sequence length="246" mass="27158">MRDLCQFLVACPVRQFVAANLGVFRNAFASSIGRIVCFVCALVSASVAVDLEKGKEINGTCAACHSDNGQGGKKGEYPRIAGQQVKYLENQLKSFRARTRVNIPMFPYTQEREMSDADVKDIAAYLNGIELDTQMPTYTGKEDALTKLLMAEKVMIIPRAEGDLEAGGKIYQKQCASCHAKSGRGRGMFPMLVGQYTNYLKRQVDLYRAGDRAHDEEAVGGVLNTLDEKQIQDVLAYLTSIQDPKE</sequence>
<name>A0A935JX09_9RHOO</name>
<keyword evidence="1" id="KW-0813">Transport</keyword>
<dbReference type="PROSITE" id="PS51007">
    <property type="entry name" value="CYTC"/>
    <property type="match status" value="2"/>
</dbReference>
<keyword evidence="4" id="KW-0249">Electron transport</keyword>
<evidence type="ECO:0000256" key="6">
    <source>
        <dbReference type="PROSITE-ProRule" id="PRU00433"/>
    </source>
</evidence>
<dbReference type="Pfam" id="PF00034">
    <property type="entry name" value="Cytochrom_C"/>
    <property type="match status" value="2"/>
</dbReference>
<evidence type="ECO:0000256" key="5">
    <source>
        <dbReference type="ARBA" id="ARBA00023004"/>
    </source>
</evidence>
<feature type="domain" description="Cytochrome c" evidence="7">
    <location>
        <begin position="162"/>
        <end position="242"/>
    </location>
</feature>
<organism evidence="8 9">
    <name type="scientific">Candidatus Dechloromonas phosphorivorans</name>
    <dbReference type="NCBI Taxonomy" id="2899244"/>
    <lineage>
        <taxon>Bacteria</taxon>
        <taxon>Pseudomonadati</taxon>
        <taxon>Pseudomonadota</taxon>
        <taxon>Betaproteobacteria</taxon>
        <taxon>Rhodocyclales</taxon>
        <taxon>Azonexaceae</taxon>
        <taxon>Dechloromonas</taxon>
    </lineage>
</organism>
<evidence type="ECO:0000313" key="9">
    <source>
        <dbReference type="Proteomes" id="UP000739411"/>
    </source>
</evidence>
<dbReference type="GO" id="GO:0009055">
    <property type="term" value="F:electron transfer activity"/>
    <property type="evidence" value="ECO:0007669"/>
    <property type="project" value="InterPro"/>
</dbReference>
<dbReference type="InterPro" id="IPR009056">
    <property type="entry name" value="Cyt_c-like_dom"/>
</dbReference>
<protein>
    <submittedName>
        <fullName evidence="8">C-type cytochrome</fullName>
    </submittedName>
</protein>
<evidence type="ECO:0000256" key="1">
    <source>
        <dbReference type="ARBA" id="ARBA00022448"/>
    </source>
</evidence>
<evidence type="ECO:0000313" key="8">
    <source>
        <dbReference type="EMBL" id="MBK7415267.1"/>
    </source>
</evidence>
<reference evidence="8 9" key="1">
    <citation type="submission" date="2020-10" db="EMBL/GenBank/DDBJ databases">
        <title>Connecting structure to function with the recovery of over 1000 high-quality activated sludge metagenome-assembled genomes encoding full-length rRNA genes using long-read sequencing.</title>
        <authorList>
            <person name="Singleton C.M."/>
            <person name="Petriglieri F."/>
            <person name="Kristensen J.M."/>
            <person name="Kirkegaard R.H."/>
            <person name="Michaelsen T.Y."/>
            <person name="Andersen M.H."/>
            <person name="Karst S.M."/>
            <person name="Dueholm M.S."/>
            <person name="Nielsen P.H."/>
            <person name="Albertsen M."/>
        </authorList>
    </citation>
    <scope>NUCLEOTIDE SEQUENCE [LARGE SCALE GENOMIC DNA]</scope>
    <source>
        <strain evidence="8">EsbW_18-Q3-R4-48_BATAC.463</strain>
    </source>
</reference>
<dbReference type="GO" id="GO:0046872">
    <property type="term" value="F:metal ion binding"/>
    <property type="evidence" value="ECO:0007669"/>
    <property type="project" value="UniProtKB-KW"/>
</dbReference>
<dbReference type="InterPro" id="IPR050597">
    <property type="entry name" value="Cytochrome_c_Oxidase_Subunit"/>
</dbReference>
<dbReference type="Proteomes" id="UP000739411">
    <property type="component" value="Unassembled WGS sequence"/>
</dbReference>
<keyword evidence="5 6" id="KW-0408">Iron</keyword>
<dbReference type="GO" id="GO:0020037">
    <property type="term" value="F:heme binding"/>
    <property type="evidence" value="ECO:0007669"/>
    <property type="project" value="InterPro"/>
</dbReference>
<dbReference type="EMBL" id="JADJMS010000018">
    <property type="protein sequence ID" value="MBK7415267.1"/>
    <property type="molecule type" value="Genomic_DNA"/>
</dbReference>
<accession>A0A935JX09</accession>
<evidence type="ECO:0000259" key="7">
    <source>
        <dbReference type="PROSITE" id="PS51007"/>
    </source>
</evidence>
<proteinExistence type="predicted"/>
<dbReference type="PANTHER" id="PTHR33751:SF9">
    <property type="entry name" value="CYTOCHROME C4"/>
    <property type="match status" value="1"/>
</dbReference>
<evidence type="ECO:0000256" key="2">
    <source>
        <dbReference type="ARBA" id="ARBA00022617"/>
    </source>
</evidence>
<comment type="caution">
    <text evidence="8">The sequence shown here is derived from an EMBL/GenBank/DDBJ whole genome shotgun (WGS) entry which is preliminary data.</text>
</comment>
<dbReference type="PANTHER" id="PTHR33751">
    <property type="entry name" value="CBB3-TYPE CYTOCHROME C OXIDASE SUBUNIT FIXP"/>
    <property type="match status" value="1"/>
</dbReference>
<dbReference type="InterPro" id="IPR036909">
    <property type="entry name" value="Cyt_c-like_dom_sf"/>
</dbReference>
<feature type="domain" description="Cytochrome c" evidence="7">
    <location>
        <begin position="49"/>
        <end position="130"/>
    </location>
</feature>
<keyword evidence="2 6" id="KW-0349">Heme</keyword>
<dbReference type="Gene3D" id="1.10.760.10">
    <property type="entry name" value="Cytochrome c-like domain"/>
    <property type="match status" value="2"/>
</dbReference>
<evidence type="ECO:0000256" key="3">
    <source>
        <dbReference type="ARBA" id="ARBA00022723"/>
    </source>
</evidence>
<evidence type="ECO:0000256" key="4">
    <source>
        <dbReference type="ARBA" id="ARBA00022982"/>
    </source>
</evidence>